<keyword evidence="4" id="KW-0963">Cytoplasm</keyword>
<sequence>MSSIGTGYDLSVQTFSPAGRVFQIEYAQKAVDNSSTVIALRGKDGVVFAAENTIASKLHEAKTTRRVATIDRHIGLAYCGFVTDGRSVANEARSYATRFRDLYGHPMPVSKLNDELSGYFHMLTLYGAARPCGCSVLLGAYDAAKGPQMYMIEPSGVSWGYYGCALGKNKQPAHAEIEKLKLSEMTCKELVKEAARIIYATHDESKDKDFELELAWVCADSNGQFEHVPEELHKEAESFAQTSMEEDSDEEDDSDEDED</sequence>
<dbReference type="GO" id="GO:0006511">
    <property type="term" value="P:ubiquitin-dependent protein catabolic process"/>
    <property type="evidence" value="ECO:0007669"/>
    <property type="project" value="InterPro"/>
</dbReference>
<dbReference type="FunFam" id="3.60.20.10:FF:000007">
    <property type="entry name" value="Proteasome subunit alpha type"/>
    <property type="match status" value="1"/>
</dbReference>
<feature type="compositionally biased region" description="Acidic residues" evidence="8">
    <location>
        <begin position="244"/>
        <end position="259"/>
    </location>
</feature>
<evidence type="ECO:0000256" key="3">
    <source>
        <dbReference type="ARBA" id="ARBA00004496"/>
    </source>
</evidence>
<gene>
    <name evidence="10" type="ORF">PTSG_01090</name>
</gene>
<comment type="function">
    <text evidence="1">The proteasome is a multicatalytic proteinase complex which is characterized by its ability to cleave peptides with Arg, Phe, Tyr, Leu, and Glu adjacent to the leaving group at neutral or slightly basic pH. The proteasome has an ATP-dependent proteolytic activity.</text>
</comment>
<keyword evidence="5 7" id="KW-0647">Proteasome</keyword>
<dbReference type="STRING" id="946362.F2U0S5"/>
<dbReference type="GeneID" id="16077655"/>
<dbReference type="CDD" id="cd03751">
    <property type="entry name" value="proteasome_alpha_type_3"/>
    <property type="match status" value="1"/>
</dbReference>
<dbReference type="GO" id="GO:0019773">
    <property type="term" value="C:proteasome core complex, alpha-subunit complex"/>
    <property type="evidence" value="ECO:0007669"/>
    <property type="project" value="UniProtKB-UniRule"/>
</dbReference>
<dbReference type="AlphaFoldDB" id="F2U0S5"/>
<evidence type="ECO:0000256" key="6">
    <source>
        <dbReference type="ARBA" id="ARBA00023242"/>
    </source>
</evidence>
<dbReference type="Pfam" id="PF10584">
    <property type="entry name" value="Proteasome_A_N"/>
    <property type="match status" value="1"/>
</dbReference>
<evidence type="ECO:0000256" key="1">
    <source>
        <dbReference type="ARBA" id="ARBA00002000"/>
    </source>
</evidence>
<dbReference type="Proteomes" id="UP000007799">
    <property type="component" value="Unassembled WGS sequence"/>
</dbReference>
<dbReference type="FunCoup" id="F2U0S5">
    <property type="interactions" value="1532"/>
</dbReference>
<evidence type="ECO:0000313" key="11">
    <source>
        <dbReference type="Proteomes" id="UP000007799"/>
    </source>
</evidence>
<reference evidence="10" key="1">
    <citation type="submission" date="2009-08" db="EMBL/GenBank/DDBJ databases">
        <title>Annotation of Salpingoeca rosetta.</title>
        <authorList>
            <consortium name="The Broad Institute Genome Sequencing Platform"/>
            <person name="Russ C."/>
            <person name="Cuomo C."/>
            <person name="Burger G."/>
            <person name="Gray M.W."/>
            <person name="Holland P.W.H."/>
            <person name="King N."/>
            <person name="Lang F.B.F."/>
            <person name="Roger A.J."/>
            <person name="Ruiz-Trillo I."/>
            <person name="Young S.K."/>
            <person name="Zeng Q."/>
            <person name="Gargeya S."/>
            <person name="Alvarado L."/>
            <person name="Berlin A."/>
            <person name="Chapman S.B."/>
            <person name="Chen Z."/>
            <person name="Freedman E."/>
            <person name="Gellesch M."/>
            <person name="Goldberg J."/>
            <person name="Griggs A."/>
            <person name="Gujja S."/>
            <person name="Heilman E."/>
            <person name="Heiman D."/>
            <person name="Howarth C."/>
            <person name="Mehta T."/>
            <person name="Neiman D."/>
            <person name="Pearson M."/>
            <person name="Roberts A."/>
            <person name="Saif S."/>
            <person name="Shea T."/>
            <person name="Shenoy N."/>
            <person name="Sisk P."/>
            <person name="Stolte C."/>
            <person name="Sykes S."/>
            <person name="White J."/>
            <person name="Yandava C."/>
            <person name="Haas B."/>
            <person name="Nusbaum C."/>
            <person name="Birren B."/>
        </authorList>
    </citation>
    <scope>NUCLEOTIDE SEQUENCE [LARGE SCALE GENOMIC DNA]</scope>
    <source>
        <strain evidence="10">ATCC 50818</strain>
    </source>
</reference>
<dbReference type="GO" id="GO:0005737">
    <property type="term" value="C:cytoplasm"/>
    <property type="evidence" value="ECO:0007669"/>
    <property type="project" value="UniProtKB-SubCell"/>
</dbReference>
<feature type="domain" description="Proteasome alpha-type subunits" evidence="9">
    <location>
        <begin position="8"/>
        <end position="30"/>
    </location>
</feature>
<evidence type="ECO:0000256" key="7">
    <source>
        <dbReference type="PROSITE-ProRule" id="PRU00808"/>
    </source>
</evidence>
<dbReference type="InterPro" id="IPR029055">
    <property type="entry name" value="Ntn_hydrolases_N"/>
</dbReference>
<evidence type="ECO:0000313" key="10">
    <source>
        <dbReference type="EMBL" id="EGD80499.1"/>
    </source>
</evidence>
<accession>F2U0S5</accession>
<dbReference type="KEGG" id="sre:PTSG_01090"/>
<dbReference type="GO" id="GO:0005634">
    <property type="term" value="C:nucleus"/>
    <property type="evidence" value="ECO:0007669"/>
    <property type="project" value="UniProtKB-SubCell"/>
</dbReference>
<feature type="region of interest" description="Disordered" evidence="8">
    <location>
        <begin position="232"/>
        <end position="259"/>
    </location>
</feature>
<dbReference type="SMART" id="SM00948">
    <property type="entry name" value="Proteasome_A_N"/>
    <property type="match status" value="1"/>
</dbReference>
<dbReference type="OMA" id="RVSMYMH"/>
<evidence type="ECO:0000259" key="9">
    <source>
        <dbReference type="SMART" id="SM00948"/>
    </source>
</evidence>
<dbReference type="eggNOG" id="KOG0184">
    <property type="taxonomic scope" value="Eukaryota"/>
</dbReference>
<dbReference type="Gene3D" id="3.60.20.10">
    <property type="entry name" value="Glutamine Phosphoribosylpyrophosphate, subunit 1, domain 1"/>
    <property type="match status" value="1"/>
</dbReference>
<dbReference type="InterPro" id="IPR001353">
    <property type="entry name" value="Proteasome_sua/b"/>
</dbReference>
<organism evidence="11">
    <name type="scientific">Salpingoeca rosetta (strain ATCC 50818 / BSB-021)</name>
    <dbReference type="NCBI Taxonomy" id="946362"/>
    <lineage>
        <taxon>Eukaryota</taxon>
        <taxon>Choanoflagellata</taxon>
        <taxon>Craspedida</taxon>
        <taxon>Salpingoecidae</taxon>
        <taxon>Salpingoeca</taxon>
    </lineage>
</organism>
<comment type="similarity">
    <text evidence="7">Belongs to the peptidase T1A family.</text>
</comment>
<name>F2U0S5_SALR5</name>
<protein>
    <submittedName>
        <fullName evidence="10">Proteasome subunit alpha type</fullName>
    </submittedName>
</protein>
<dbReference type="PANTHER" id="PTHR11599">
    <property type="entry name" value="PROTEASOME SUBUNIT ALPHA/BETA"/>
    <property type="match status" value="1"/>
</dbReference>
<evidence type="ECO:0000256" key="4">
    <source>
        <dbReference type="ARBA" id="ARBA00022490"/>
    </source>
</evidence>
<keyword evidence="6" id="KW-0539">Nucleus</keyword>
<dbReference type="InterPro" id="IPR023332">
    <property type="entry name" value="Proteasome_alpha-type"/>
</dbReference>
<dbReference type="EMBL" id="GL832958">
    <property type="protein sequence ID" value="EGD80499.1"/>
    <property type="molecule type" value="Genomic_DNA"/>
</dbReference>
<evidence type="ECO:0000256" key="8">
    <source>
        <dbReference type="SAM" id="MobiDB-lite"/>
    </source>
</evidence>
<evidence type="ECO:0000256" key="5">
    <source>
        <dbReference type="ARBA" id="ARBA00022942"/>
    </source>
</evidence>
<dbReference type="RefSeq" id="XP_004997060.1">
    <property type="nucleotide sequence ID" value="XM_004997003.1"/>
</dbReference>
<dbReference type="InterPro" id="IPR050115">
    <property type="entry name" value="Proteasome_alpha"/>
</dbReference>
<dbReference type="InParanoid" id="F2U0S5"/>
<dbReference type="InterPro" id="IPR000426">
    <property type="entry name" value="Proteasome_asu_N"/>
</dbReference>
<keyword evidence="11" id="KW-1185">Reference proteome</keyword>
<dbReference type="PROSITE" id="PS51475">
    <property type="entry name" value="PROTEASOME_ALPHA_2"/>
    <property type="match status" value="1"/>
</dbReference>
<dbReference type="Pfam" id="PF00227">
    <property type="entry name" value="Proteasome"/>
    <property type="match status" value="1"/>
</dbReference>
<dbReference type="SUPFAM" id="SSF56235">
    <property type="entry name" value="N-terminal nucleophile aminohydrolases (Ntn hydrolases)"/>
    <property type="match status" value="1"/>
</dbReference>
<comment type="subcellular location">
    <subcellularLocation>
        <location evidence="3">Cytoplasm</location>
    </subcellularLocation>
    <subcellularLocation>
        <location evidence="2">Nucleus</location>
    </subcellularLocation>
</comment>
<evidence type="ECO:0000256" key="2">
    <source>
        <dbReference type="ARBA" id="ARBA00004123"/>
    </source>
</evidence>
<proteinExistence type="inferred from homology"/>
<dbReference type="OrthoDB" id="40134at2759"/>